<proteinExistence type="predicted"/>
<dbReference type="AlphaFoldDB" id="A0AAE1FAH7"/>
<name>A0AAE1FAH7_PETCI</name>
<keyword evidence="2" id="KW-1185">Reference proteome</keyword>
<dbReference type="Proteomes" id="UP001286313">
    <property type="component" value="Unassembled WGS sequence"/>
</dbReference>
<gene>
    <name evidence="1" type="ORF">Pcinc_025183</name>
</gene>
<evidence type="ECO:0000313" key="2">
    <source>
        <dbReference type="Proteomes" id="UP001286313"/>
    </source>
</evidence>
<organism evidence="1 2">
    <name type="scientific">Petrolisthes cinctipes</name>
    <name type="common">Flat porcelain crab</name>
    <dbReference type="NCBI Taxonomy" id="88211"/>
    <lineage>
        <taxon>Eukaryota</taxon>
        <taxon>Metazoa</taxon>
        <taxon>Ecdysozoa</taxon>
        <taxon>Arthropoda</taxon>
        <taxon>Crustacea</taxon>
        <taxon>Multicrustacea</taxon>
        <taxon>Malacostraca</taxon>
        <taxon>Eumalacostraca</taxon>
        <taxon>Eucarida</taxon>
        <taxon>Decapoda</taxon>
        <taxon>Pleocyemata</taxon>
        <taxon>Anomura</taxon>
        <taxon>Galatheoidea</taxon>
        <taxon>Porcellanidae</taxon>
        <taxon>Petrolisthes</taxon>
    </lineage>
</organism>
<evidence type="ECO:0000313" key="1">
    <source>
        <dbReference type="EMBL" id="KAK3869507.1"/>
    </source>
</evidence>
<accession>A0AAE1FAH7</accession>
<sequence>MNDSHSSQSASLSRRDHGYFLFTNSPHPALTPPSHHTLPLPCLLPCLTPHQPYLLSNLLSPYLPAPASLLPNQPSQSLPPCPCLTPPPTIPSLQPSQSLPPCPCLTTPQPYLLSNLLSPYLPVPSLTAAPPYSIPSISSLQFNPSLFLCPFLICPTLLYLKHTFSPFQLLASLPLPYLSCLTPTNTFSPTH</sequence>
<dbReference type="EMBL" id="JAWQEG010002824">
    <property type="protein sequence ID" value="KAK3869507.1"/>
    <property type="molecule type" value="Genomic_DNA"/>
</dbReference>
<reference evidence="1" key="1">
    <citation type="submission" date="2023-10" db="EMBL/GenBank/DDBJ databases">
        <title>Genome assemblies of two species of porcelain crab, Petrolisthes cinctipes and Petrolisthes manimaculis (Anomura: Porcellanidae).</title>
        <authorList>
            <person name="Angst P."/>
        </authorList>
    </citation>
    <scope>NUCLEOTIDE SEQUENCE</scope>
    <source>
        <strain evidence="1">PB745_01</strain>
        <tissue evidence="1">Gill</tissue>
    </source>
</reference>
<protein>
    <submittedName>
        <fullName evidence="1">Uncharacterized protein</fullName>
    </submittedName>
</protein>
<comment type="caution">
    <text evidence="1">The sequence shown here is derived from an EMBL/GenBank/DDBJ whole genome shotgun (WGS) entry which is preliminary data.</text>
</comment>